<dbReference type="Gene3D" id="3.40.47.10">
    <property type="match status" value="1"/>
</dbReference>
<dbReference type="AlphaFoldDB" id="A0A5C9A526"/>
<sequence length="386" mass="41410">MKAINDVAVAGIGQTEFSKNSGRSELQLAAECVKSALQDAGLTPADVDGLVTYTIDNNEEVDLARTMGMKDINYFSRMPFGGAGAVGTIAQACTAIRAGMAEVVVVWRAMNERSEYRFGQLDATSGMTVGGGGTSDMSWAFDMGAFTPMAWQALNAMVYMERFGVTNADFGRLIVQQRKYAASNPNAYFYQRPVTLEDHQASRWIIEPVLRKFDCCQESDGGVAVVLTSLERARDLKQPPVKVVASHGGGNGSQIATNHYAADLSIASESLVTARNLYAMADLTPADIQVAEIYDAYSCSVFYGLEAFGFCDLGEASDFVRDGHLAIDGKLPTNTHGGLIGEAYIHGLNSFTEGVRQVRKTAVNQVANVENAIVTSGWSAAILSKV</sequence>
<dbReference type="GO" id="GO:0003988">
    <property type="term" value="F:acetyl-CoA C-acyltransferase activity"/>
    <property type="evidence" value="ECO:0007669"/>
    <property type="project" value="UniProtKB-ARBA"/>
</dbReference>
<evidence type="ECO:0000313" key="2">
    <source>
        <dbReference type="EMBL" id="TXS95836.1"/>
    </source>
</evidence>
<feature type="domain" description="Thiolase C-terminal" evidence="1">
    <location>
        <begin position="261"/>
        <end position="376"/>
    </location>
</feature>
<keyword evidence="3" id="KW-1185">Reference proteome</keyword>
<proteinExistence type="predicted"/>
<dbReference type="InterPro" id="IPR016039">
    <property type="entry name" value="Thiolase-like"/>
</dbReference>
<dbReference type="InterPro" id="IPR055140">
    <property type="entry name" value="Thiolase_C_2"/>
</dbReference>
<dbReference type="SUPFAM" id="SSF53901">
    <property type="entry name" value="Thiolase-like"/>
    <property type="match status" value="2"/>
</dbReference>
<dbReference type="PANTHER" id="PTHR42870:SF1">
    <property type="entry name" value="NON-SPECIFIC LIPID-TRANSFER PROTEIN-LIKE 2"/>
    <property type="match status" value="1"/>
</dbReference>
<evidence type="ECO:0000259" key="1">
    <source>
        <dbReference type="Pfam" id="PF22691"/>
    </source>
</evidence>
<dbReference type="InterPro" id="IPR002155">
    <property type="entry name" value="Thiolase"/>
</dbReference>
<dbReference type="Proteomes" id="UP000321039">
    <property type="component" value="Unassembled WGS sequence"/>
</dbReference>
<dbReference type="EMBL" id="VRZA01000002">
    <property type="protein sequence ID" value="TXS95836.1"/>
    <property type="molecule type" value="Genomic_DNA"/>
</dbReference>
<dbReference type="NCBIfam" id="NF005892">
    <property type="entry name" value="PRK07855.1"/>
    <property type="match status" value="1"/>
</dbReference>
<dbReference type="PANTHER" id="PTHR42870">
    <property type="entry name" value="ACETYL-COA C-ACETYLTRANSFERASE"/>
    <property type="match status" value="1"/>
</dbReference>
<dbReference type="Pfam" id="PF22691">
    <property type="entry name" value="Thiolase_C_1"/>
    <property type="match status" value="1"/>
</dbReference>
<name>A0A5C9A526_9GAMM</name>
<protein>
    <submittedName>
        <fullName evidence="2">Lipid-transfer protein</fullName>
    </submittedName>
</protein>
<dbReference type="CDD" id="cd00829">
    <property type="entry name" value="SCP-x_thiolase"/>
    <property type="match status" value="1"/>
</dbReference>
<reference evidence="2 3" key="1">
    <citation type="submission" date="2019-08" db="EMBL/GenBank/DDBJ databases">
        <title>Parahaliea maris sp. nov., isolated from the surface seawater.</title>
        <authorList>
            <person name="Liu Y."/>
        </authorList>
    </citation>
    <scope>NUCLEOTIDE SEQUENCE [LARGE SCALE GENOMIC DNA]</scope>
    <source>
        <strain evidence="2 3">HSLHS9</strain>
    </source>
</reference>
<evidence type="ECO:0000313" key="3">
    <source>
        <dbReference type="Proteomes" id="UP000321039"/>
    </source>
</evidence>
<organism evidence="2 3">
    <name type="scientific">Parahaliea maris</name>
    <dbReference type="NCBI Taxonomy" id="2716870"/>
    <lineage>
        <taxon>Bacteria</taxon>
        <taxon>Pseudomonadati</taxon>
        <taxon>Pseudomonadota</taxon>
        <taxon>Gammaproteobacteria</taxon>
        <taxon>Cellvibrionales</taxon>
        <taxon>Halieaceae</taxon>
        <taxon>Parahaliea</taxon>
    </lineage>
</organism>
<dbReference type="RefSeq" id="WP_148067901.1">
    <property type="nucleotide sequence ID" value="NZ_VRZA01000002.1"/>
</dbReference>
<dbReference type="PIRSF" id="PIRSF000429">
    <property type="entry name" value="Ac-CoA_Ac_transf"/>
    <property type="match status" value="1"/>
</dbReference>
<accession>A0A5C9A526</accession>
<gene>
    <name evidence="2" type="ORF">FV139_08225</name>
</gene>
<comment type="caution">
    <text evidence="2">The sequence shown here is derived from an EMBL/GenBank/DDBJ whole genome shotgun (WGS) entry which is preliminary data.</text>
</comment>